<dbReference type="PANTHER" id="PTHR43547">
    <property type="entry name" value="TWO-COMPONENT HISTIDINE KINASE"/>
    <property type="match status" value="1"/>
</dbReference>
<keyword evidence="6" id="KW-1185">Reference proteome</keyword>
<comment type="caution">
    <text evidence="5">The sequence shown here is derived from an EMBL/GenBank/DDBJ whole genome shotgun (WGS) entry which is preliminary data.</text>
</comment>
<dbReference type="Pfam" id="PF07730">
    <property type="entry name" value="HisKA_3"/>
    <property type="match status" value="1"/>
</dbReference>
<dbReference type="InterPro" id="IPR005467">
    <property type="entry name" value="His_kinase_dom"/>
</dbReference>
<dbReference type="InterPro" id="IPR011712">
    <property type="entry name" value="Sig_transdc_His_kin_sub3_dim/P"/>
</dbReference>
<evidence type="ECO:0000256" key="3">
    <source>
        <dbReference type="SAM" id="Phobius"/>
    </source>
</evidence>
<gene>
    <name evidence="5" type="ORF">EZE20_16790</name>
</gene>
<organism evidence="5 6">
    <name type="scientific">Arundinibacter roseus</name>
    <dbReference type="NCBI Taxonomy" id="2070510"/>
    <lineage>
        <taxon>Bacteria</taxon>
        <taxon>Pseudomonadati</taxon>
        <taxon>Bacteroidota</taxon>
        <taxon>Cytophagia</taxon>
        <taxon>Cytophagales</taxon>
        <taxon>Spirosomataceae</taxon>
        <taxon>Arundinibacter</taxon>
    </lineage>
</organism>
<dbReference type="InterPro" id="IPR036890">
    <property type="entry name" value="HATPase_C_sf"/>
</dbReference>
<evidence type="ECO:0000256" key="1">
    <source>
        <dbReference type="ARBA" id="ARBA00022553"/>
    </source>
</evidence>
<dbReference type="SUPFAM" id="SSF63829">
    <property type="entry name" value="Calcium-dependent phosphotriesterase"/>
    <property type="match status" value="3"/>
</dbReference>
<name>A0A4R4K7F9_9BACT</name>
<keyword evidence="3" id="KW-0472">Membrane</keyword>
<dbReference type="GO" id="GO:0000155">
    <property type="term" value="F:phosphorelay sensor kinase activity"/>
    <property type="evidence" value="ECO:0007669"/>
    <property type="project" value="InterPro"/>
</dbReference>
<sequence>MIQSKNIKLTYLLAFVALLAPGLWAQPMQIQHLTVKDGLSQSSPYHMLKDSRGFLWLGTQDGVNRFDGHHFRVYKPDARNPYSLKGVNIAGIVEDKSGNIWVGSEEGLNCYERSKDRFFLIKTSPHKRRTSPFYATKEELWFTSEGEGIMTYNFKTRKLRQLGKYAYINRDFDYVDWTTYTTFGDVWLQYAKGLVRFDIQEKTYHYYFTDHLRNEYGEPFNVYSFVIDKNNIAWLGTDRGLVRFDHQAQKHQIFDATHPQQPDKLGDVFSLAEDHNEQLWIGTQRNGLWIFDKKSQKFREVNHRINSPESFENYEFYRVYVDNSGIIWANSDPDGLVKIVPNASMFGYFGQPDPTRPERNLSDLSIRSIGEDAEGRIWLGTEGGLDIFNRQKESIEARYFTDEHNILKFIFRDSRKLMWIGTYGGLLLFDPKTKDFKRFLYNQDPGTRIYTRNIVELPDHRLLLGTQLGMWIFDPKDASYIRVPYLTDQNIFSTFIDHQGILWLGSYFDRLYAYKIQGDTWEKIYEGLTNFNINAIREDQARGLLWICTEKGLVAFHRNSRKYKLYDEADGLVNSYIYGVVIGKDGNVFMSTNHGISSLNSTTGLIRNFDLTDGLQGYEYNGNAFFQTRSGECYFGGVKGVNYFYPRQFQTLSYQPRIHFFNFRVNEEPFQSTGYVDEMNLITLNHNQSTFSLEFTSIDYYSNGKNYYKYFLEGQDQGWVNAGDRTYVRYANLSPGNYVFTVKSANRDGVWNDRGRKLYITIRPPFWRTWWFSALYLLGIAGGTFVVAQGRLRRISKKQKERLKIILDAQEQERKSIAQDLHDEVGSRLATLKLYISSLTNYLKESPEADRLKKEVFDIIHISLVDIRRLLRELSPRTLEQYGYAAAVEELVSKINAAEQIHVTFECRKLPEQLPESIEIGLYRITQELLNNSLKHSEASEITISVIPSGDSISFFYSDNGKGFVYSNASKGLGIHNIESRVSILGGKIQWFSAPGKGLEVPIEIPNNG</sequence>
<dbReference type="OrthoDB" id="9778366at2"/>
<evidence type="ECO:0000256" key="2">
    <source>
        <dbReference type="SAM" id="Coils"/>
    </source>
</evidence>
<keyword evidence="2" id="KW-0175">Coiled coil</keyword>
<feature type="transmembrane region" description="Helical" evidence="3">
    <location>
        <begin position="770"/>
        <end position="788"/>
    </location>
</feature>
<keyword evidence="3" id="KW-0812">Transmembrane</keyword>
<dbReference type="PROSITE" id="PS50109">
    <property type="entry name" value="HIS_KIN"/>
    <property type="match status" value="1"/>
</dbReference>
<dbReference type="RefSeq" id="WP_132119771.1">
    <property type="nucleotide sequence ID" value="NZ_SMJU01000010.1"/>
</dbReference>
<dbReference type="AlphaFoldDB" id="A0A4R4K7F9"/>
<dbReference type="InterPro" id="IPR013783">
    <property type="entry name" value="Ig-like_fold"/>
</dbReference>
<proteinExistence type="predicted"/>
<accession>A0A4R4K7F9</accession>
<protein>
    <submittedName>
        <fullName evidence="5">Histidine kinase</fullName>
    </submittedName>
</protein>
<dbReference type="GO" id="GO:0016020">
    <property type="term" value="C:membrane"/>
    <property type="evidence" value="ECO:0007669"/>
    <property type="project" value="InterPro"/>
</dbReference>
<evidence type="ECO:0000313" key="5">
    <source>
        <dbReference type="EMBL" id="TDB63420.1"/>
    </source>
</evidence>
<dbReference type="Pfam" id="PF02518">
    <property type="entry name" value="HATPase_c"/>
    <property type="match status" value="1"/>
</dbReference>
<dbReference type="Gene3D" id="1.20.5.1930">
    <property type="match status" value="1"/>
</dbReference>
<feature type="coiled-coil region" evidence="2">
    <location>
        <begin position="793"/>
        <end position="820"/>
    </location>
</feature>
<dbReference type="CDD" id="cd16917">
    <property type="entry name" value="HATPase_UhpB-NarQ-NarX-like"/>
    <property type="match status" value="1"/>
</dbReference>
<dbReference type="Pfam" id="PF07495">
    <property type="entry name" value="Y_Y_Y"/>
    <property type="match status" value="1"/>
</dbReference>
<dbReference type="InterPro" id="IPR011123">
    <property type="entry name" value="Y_Y_Y"/>
</dbReference>
<dbReference type="Proteomes" id="UP000295706">
    <property type="component" value="Unassembled WGS sequence"/>
</dbReference>
<keyword evidence="5" id="KW-0808">Transferase</keyword>
<dbReference type="Gene3D" id="2.130.10.10">
    <property type="entry name" value="YVTN repeat-like/Quinoprotein amine dehydrogenase"/>
    <property type="match status" value="2"/>
</dbReference>
<dbReference type="InterPro" id="IPR011110">
    <property type="entry name" value="Reg_prop"/>
</dbReference>
<keyword evidence="3" id="KW-1133">Transmembrane helix</keyword>
<dbReference type="InterPro" id="IPR003594">
    <property type="entry name" value="HATPase_dom"/>
</dbReference>
<keyword evidence="1" id="KW-0597">Phosphoprotein</keyword>
<keyword evidence="5" id="KW-0418">Kinase</keyword>
<dbReference type="Pfam" id="PF07494">
    <property type="entry name" value="Reg_prop"/>
    <property type="match status" value="2"/>
</dbReference>
<dbReference type="SUPFAM" id="SSF55874">
    <property type="entry name" value="ATPase domain of HSP90 chaperone/DNA topoisomerase II/histidine kinase"/>
    <property type="match status" value="1"/>
</dbReference>
<dbReference type="Gene3D" id="2.60.40.10">
    <property type="entry name" value="Immunoglobulins"/>
    <property type="match status" value="1"/>
</dbReference>
<feature type="domain" description="Histidine kinase" evidence="4">
    <location>
        <begin position="820"/>
        <end position="1009"/>
    </location>
</feature>
<dbReference type="Gene3D" id="3.30.565.10">
    <property type="entry name" value="Histidine kinase-like ATPase, C-terminal domain"/>
    <property type="match status" value="1"/>
</dbReference>
<reference evidence="5 6" key="1">
    <citation type="submission" date="2019-02" db="EMBL/GenBank/DDBJ databases">
        <title>Arundinibacter roseus gen. nov., sp. nov., a new member of the family Cytophagaceae.</title>
        <authorList>
            <person name="Szuroczki S."/>
            <person name="Khayer B."/>
            <person name="Sproer C."/>
            <person name="Toumi M."/>
            <person name="Szabo A."/>
            <person name="Felfoldi T."/>
            <person name="Schumann P."/>
            <person name="Toth E."/>
        </authorList>
    </citation>
    <scope>NUCLEOTIDE SEQUENCE [LARGE SCALE GENOMIC DNA]</scope>
    <source>
        <strain evidence="5 6">DMA-k-7a</strain>
    </source>
</reference>
<dbReference type="GO" id="GO:0046983">
    <property type="term" value="F:protein dimerization activity"/>
    <property type="evidence" value="ECO:0007669"/>
    <property type="project" value="InterPro"/>
</dbReference>
<evidence type="ECO:0000313" key="6">
    <source>
        <dbReference type="Proteomes" id="UP000295706"/>
    </source>
</evidence>
<dbReference type="EMBL" id="SMJU01000010">
    <property type="protein sequence ID" value="TDB63420.1"/>
    <property type="molecule type" value="Genomic_DNA"/>
</dbReference>
<evidence type="ECO:0000259" key="4">
    <source>
        <dbReference type="PROSITE" id="PS50109"/>
    </source>
</evidence>
<dbReference type="InterPro" id="IPR015943">
    <property type="entry name" value="WD40/YVTN_repeat-like_dom_sf"/>
</dbReference>
<dbReference type="PANTHER" id="PTHR43547:SF2">
    <property type="entry name" value="HYBRID SIGNAL TRANSDUCTION HISTIDINE KINASE C"/>
    <property type="match status" value="1"/>
</dbReference>